<name>A0A7D9EMG4_PARCT</name>
<comment type="caution">
    <text evidence="1">The sequence shown here is derived from an EMBL/GenBank/DDBJ whole genome shotgun (WGS) entry which is preliminary data.</text>
</comment>
<gene>
    <name evidence="1" type="ORF">PACLA_8A056905</name>
</gene>
<dbReference type="AlphaFoldDB" id="A0A7D9EMG4"/>
<evidence type="ECO:0000313" key="1">
    <source>
        <dbReference type="EMBL" id="CAB4013375.1"/>
    </source>
</evidence>
<dbReference type="Proteomes" id="UP001152795">
    <property type="component" value="Unassembled WGS sequence"/>
</dbReference>
<dbReference type="EMBL" id="CACRXK020007861">
    <property type="protein sequence ID" value="CAB4013375.1"/>
    <property type="molecule type" value="Genomic_DNA"/>
</dbReference>
<evidence type="ECO:0000313" key="2">
    <source>
        <dbReference type="Proteomes" id="UP001152795"/>
    </source>
</evidence>
<protein>
    <submittedName>
        <fullName evidence="1">Uncharacterized protein</fullName>
    </submittedName>
</protein>
<dbReference type="OrthoDB" id="5963957at2759"/>
<keyword evidence="2" id="KW-1185">Reference proteome</keyword>
<sequence length="303" mass="35013">MAKDTTWDLYITYPYILWDPITQYQCIDKIHPFRCPLCSDDGCGMPNPLFRSGEWFNGRINRLNPRVVYGTHTCTLLVSCVYKCARGHQVSACHADILETLIKKTNEGDVPFFLTHRNGFTVDLAVLAENLIDSGLSFEQVEILIRMQYKTTYDKFARNFWQVLEQSKQNGIMCEEDKVFSPEFSVGNFPCPGNDILIDIFLKRFFQNEQIYVNAMNGLSADMISCDHTFKSACNIGYKRAEDGAWINQYNSIFCILNERGEIINWQFTKSEGFDKVKDMFLDIKERSKDNCLELICIDNCCK</sequence>
<reference evidence="1" key="1">
    <citation type="submission" date="2020-04" db="EMBL/GenBank/DDBJ databases">
        <authorList>
            <person name="Alioto T."/>
            <person name="Alioto T."/>
            <person name="Gomez Garrido J."/>
        </authorList>
    </citation>
    <scope>NUCLEOTIDE SEQUENCE</scope>
    <source>
        <strain evidence="1">A484AB</strain>
    </source>
</reference>
<accession>A0A7D9EMG4</accession>
<organism evidence="1 2">
    <name type="scientific">Paramuricea clavata</name>
    <name type="common">Red gorgonian</name>
    <name type="synonym">Violescent sea-whip</name>
    <dbReference type="NCBI Taxonomy" id="317549"/>
    <lineage>
        <taxon>Eukaryota</taxon>
        <taxon>Metazoa</taxon>
        <taxon>Cnidaria</taxon>
        <taxon>Anthozoa</taxon>
        <taxon>Octocorallia</taxon>
        <taxon>Malacalcyonacea</taxon>
        <taxon>Plexauridae</taxon>
        <taxon>Paramuricea</taxon>
    </lineage>
</organism>
<proteinExistence type="predicted"/>